<dbReference type="GeneID" id="54289681"/>
<dbReference type="InterPro" id="IPR007219">
    <property type="entry name" value="XnlR_reg_dom"/>
</dbReference>
<dbReference type="OrthoDB" id="3787796at2759"/>
<dbReference type="Pfam" id="PF04082">
    <property type="entry name" value="Fungal_trans"/>
    <property type="match status" value="1"/>
</dbReference>
<evidence type="ECO:0000256" key="2">
    <source>
        <dbReference type="ARBA" id="ARBA00022723"/>
    </source>
</evidence>
<feature type="region of interest" description="Disordered" evidence="8">
    <location>
        <begin position="659"/>
        <end position="691"/>
    </location>
</feature>
<dbReference type="GO" id="GO:0008270">
    <property type="term" value="F:zinc ion binding"/>
    <property type="evidence" value="ECO:0007669"/>
    <property type="project" value="InterPro"/>
</dbReference>
<evidence type="ECO:0000256" key="8">
    <source>
        <dbReference type="SAM" id="MobiDB-lite"/>
    </source>
</evidence>
<dbReference type="AlphaFoldDB" id="A0A6A5XFF8"/>
<organism evidence="10 11">
    <name type="scientific">Aaosphaeria arxii CBS 175.79</name>
    <dbReference type="NCBI Taxonomy" id="1450172"/>
    <lineage>
        <taxon>Eukaryota</taxon>
        <taxon>Fungi</taxon>
        <taxon>Dikarya</taxon>
        <taxon>Ascomycota</taxon>
        <taxon>Pezizomycotina</taxon>
        <taxon>Dothideomycetes</taxon>
        <taxon>Pleosporomycetidae</taxon>
        <taxon>Pleosporales</taxon>
        <taxon>Pleosporales incertae sedis</taxon>
        <taxon>Aaosphaeria</taxon>
    </lineage>
</organism>
<dbReference type="Proteomes" id="UP000799778">
    <property type="component" value="Unassembled WGS sequence"/>
</dbReference>
<dbReference type="GO" id="GO:0006351">
    <property type="term" value="P:DNA-templated transcription"/>
    <property type="evidence" value="ECO:0007669"/>
    <property type="project" value="InterPro"/>
</dbReference>
<evidence type="ECO:0000256" key="1">
    <source>
        <dbReference type="ARBA" id="ARBA00004123"/>
    </source>
</evidence>
<keyword evidence="2" id="KW-0479">Metal-binding</keyword>
<evidence type="ECO:0000313" key="11">
    <source>
        <dbReference type="Proteomes" id="UP000799778"/>
    </source>
</evidence>
<keyword evidence="7" id="KW-0539">Nucleus</keyword>
<evidence type="ECO:0000259" key="9">
    <source>
        <dbReference type="PROSITE" id="PS50048"/>
    </source>
</evidence>
<evidence type="ECO:0000256" key="3">
    <source>
        <dbReference type="ARBA" id="ARBA00022833"/>
    </source>
</evidence>
<accession>A0A6A5XFF8</accession>
<dbReference type="GO" id="GO:0045944">
    <property type="term" value="P:positive regulation of transcription by RNA polymerase II"/>
    <property type="evidence" value="ECO:0007669"/>
    <property type="project" value="TreeGrafter"/>
</dbReference>
<evidence type="ECO:0000256" key="6">
    <source>
        <dbReference type="ARBA" id="ARBA00023163"/>
    </source>
</evidence>
<name>A0A6A5XFF8_9PLEO</name>
<dbReference type="PROSITE" id="PS50048">
    <property type="entry name" value="ZN2_CY6_FUNGAL_2"/>
    <property type="match status" value="1"/>
</dbReference>
<feature type="region of interest" description="Disordered" evidence="8">
    <location>
        <begin position="123"/>
        <end position="142"/>
    </location>
</feature>
<dbReference type="PANTHER" id="PTHR47782">
    <property type="entry name" value="ZN(II)2CYS6 TRANSCRIPTION FACTOR (EUROFUNG)-RELATED"/>
    <property type="match status" value="1"/>
</dbReference>
<dbReference type="InterPro" id="IPR036864">
    <property type="entry name" value="Zn2-C6_fun-type_DNA-bd_sf"/>
</dbReference>
<evidence type="ECO:0000256" key="7">
    <source>
        <dbReference type="ARBA" id="ARBA00023242"/>
    </source>
</evidence>
<gene>
    <name evidence="10" type="ORF">BU24DRAFT_465561</name>
</gene>
<dbReference type="GO" id="GO:0043565">
    <property type="term" value="F:sequence-specific DNA binding"/>
    <property type="evidence" value="ECO:0007669"/>
    <property type="project" value="TreeGrafter"/>
</dbReference>
<dbReference type="SMART" id="SM00066">
    <property type="entry name" value="GAL4"/>
    <property type="match status" value="1"/>
</dbReference>
<evidence type="ECO:0000256" key="5">
    <source>
        <dbReference type="ARBA" id="ARBA00023125"/>
    </source>
</evidence>
<dbReference type="PROSITE" id="PS00463">
    <property type="entry name" value="ZN2_CY6_FUNGAL_1"/>
    <property type="match status" value="1"/>
</dbReference>
<dbReference type="SUPFAM" id="SSF57701">
    <property type="entry name" value="Zn2/Cys6 DNA-binding domain"/>
    <property type="match status" value="1"/>
</dbReference>
<proteinExistence type="predicted"/>
<keyword evidence="3" id="KW-0862">Zinc</keyword>
<keyword evidence="4" id="KW-0805">Transcription regulation</keyword>
<feature type="region of interest" description="Disordered" evidence="8">
    <location>
        <begin position="96"/>
        <end position="118"/>
    </location>
</feature>
<dbReference type="CDD" id="cd00067">
    <property type="entry name" value="GAL4"/>
    <property type="match status" value="1"/>
</dbReference>
<dbReference type="GO" id="GO:0000981">
    <property type="term" value="F:DNA-binding transcription factor activity, RNA polymerase II-specific"/>
    <property type="evidence" value="ECO:0007669"/>
    <property type="project" value="InterPro"/>
</dbReference>
<feature type="compositionally biased region" description="Polar residues" evidence="8">
    <location>
        <begin position="660"/>
        <end position="677"/>
    </location>
</feature>
<dbReference type="PANTHER" id="PTHR47782:SF12">
    <property type="entry name" value="ZN(II)2CYS6 TRANSCRIPTION FACTOR (EUROFUNG)"/>
    <property type="match status" value="1"/>
</dbReference>
<sequence>MPREAVSSPQSVGTVTGATARRKHRPGLQRVSIACERCRTRKNKCDRKLPECSTCKAAGATCVVVDRLTNRQYPRGHVEGLELEVERLKARIQELEIRSSEANPSTQGSRPSTESVLATHSTPLSFNSTDAHEPSSITGITNDDFTAIPRDVTRSGRFIGDSSGLFFGTIVKGILLQADYKGEHGPATSSLRLRLAERQTTSTDAQFSFPDDDLANRLQTAYFTSRWPALPFLHRGSFLEQHFEPCLALKFQASEISLFMSFMVLALGAIDVKRQDSEFGDDHVQFFRYATENYLHSLLEEDSIQTVQGLLLISQFAINEHQSANAWLVTGQAIRTAIDLGLHRTLASLSSELGLFDLEMRKRVFWSAYAIDRNVSITLGRPCGMRDEDIDVPLPQNLSDDDLVANFTPTNTIFNQPLDMSTFIHIVKLRQIQSRIQALFYSANPASLLTQGISYHQTELRSQLEDWIAQAPRYSRPTMATFQSQDWFQIAYSHALLLLYRPSPGNPIIDSAALQLCADAAISLISSYSSLYAKNKITYTWIALHSLFMASITMLYTLSVSPEIRASTTKAVVKSNVVSCLALFEVMADYWPLATRCHNIIERVGNHTVTLFDTAQSSARDGGPTASETLHDTTQQHFGQIDAEFMEWFGTRDNYAPLSFSDQETSSHHSGTASNLRPHNPHAHGQSFPNPLDISLENIDDIFSADFDNSIPMMITAFGNESHLPIPTPRPSEVSDTTMSSLPNI</sequence>
<comment type="subcellular location">
    <subcellularLocation>
        <location evidence="1">Nucleus</location>
    </subcellularLocation>
</comment>
<dbReference type="Pfam" id="PF00172">
    <property type="entry name" value="Zn_clus"/>
    <property type="match status" value="1"/>
</dbReference>
<reference evidence="10" key="1">
    <citation type="journal article" date="2020" name="Stud. Mycol.">
        <title>101 Dothideomycetes genomes: a test case for predicting lifestyles and emergence of pathogens.</title>
        <authorList>
            <person name="Haridas S."/>
            <person name="Albert R."/>
            <person name="Binder M."/>
            <person name="Bloem J."/>
            <person name="Labutti K."/>
            <person name="Salamov A."/>
            <person name="Andreopoulos B."/>
            <person name="Baker S."/>
            <person name="Barry K."/>
            <person name="Bills G."/>
            <person name="Bluhm B."/>
            <person name="Cannon C."/>
            <person name="Castanera R."/>
            <person name="Culley D."/>
            <person name="Daum C."/>
            <person name="Ezra D."/>
            <person name="Gonzalez J."/>
            <person name="Henrissat B."/>
            <person name="Kuo A."/>
            <person name="Liang C."/>
            <person name="Lipzen A."/>
            <person name="Lutzoni F."/>
            <person name="Magnuson J."/>
            <person name="Mondo S."/>
            <person name="Nolan M."/>
            <person name="Ohm R."/>
            <person name="Pangilinan J."/>
            <person name="Park H.-J."/>
            <person name="Ramirez L."/>
            <person name="Alfaro M."/>
            <person name="Sun H."/>
            <person name="Tritt A."/>
            <person name="Yoshinaga Y."/>
            <person name="Zwiers L.-H."/>
            <person name="Turgeon B."/>
            <person name="Goodwin S."/>
            <person name="Spatafora J."/>
            <person name="Crous P."/>
            <person name="Grigoriev I."/>
        </authorList>
    </citation>
    <scope>NUCLEOTIDE SEQUENCE</scope>
    <source>
        <strain evidence="10">CBS 175.79</strain>
    </source>
</reference>
<dbReference type="Gene3D" id="4.10.240.10">
    <property type="entry name" value="Zn(2)-C6 fungal-type DNA-binding domain"/>
    <property type="match status" value="1"/>
</dbReference>
<protein>
    <recommendedName>
        <fullName evidence="9">Zn(2)-C6 fungal-type domain-containing protein</fullName>
    </recommendedName>
</protein>
<feature type="compositionally biased region" description="Polar residues" evidence="8">
    <location>
        <begin position="734"/>
        <end position="745"/>
    </location>
</feature>
<dbReference type="SMART" id="SM00906">
    <property type="entry name" value="Fungal_trans"/>
    <property type="match status" value="1"/>
</dbReference>
<dbReference type="GO" id="GO:0005634">
    <property type="term" value="C:nucleus"/>
    <property type="evidence" value="ECO:0007669"/>
    <property type="project" value="UniProtKB-SubCell"/>
</dbReference>
<keyword evidence="6" id="KW-0804">Transcription</keyword>
<evidence type="ECO:0000313" key="10">
    <source>
        <dbReference type="EMBL" id="KAF2011985.1"/>
    </source>
</evidence>
<dbReference type="InterPro" id="IPR001138">
    <property type="entry name" value="Zn2Cys6_DnaBD"/>
</dbReference>
<dbReference type="EMBL" id="ML978073">
    <property type="protein sequence ID" value="KAF2011985.1"/>
    <property type="molecule type" value="Genomic_DNA"/>
</dbReference>
<feature type="region of interest" description="Disordered" evidence="8">
    <location>
        <begin position="1"/>
        <end position="26"/>
    </location>
</feature>
<feature type="compositionally biased region" description="Polar residues" evidence="8">
    <location>
        <begin position="100"/>
        <end position="118"/>
    </location>
</feature>
<feature type="region of interest" description="Disordered" evidence="8">
    <location>
        <begin position="722"/>
        <end position="745"/>
    </location>
</feature>
<feature type="compositionally biased region" description="Polar residues" evidence="8">
    <location>
        <begin position="7"/>
        <end position="17"/>
    </location>
</feature>
<feature type="domain" description="Zn(2)-C6 fungal-type" evidence="9">
    <location>
        <begin position="34"/>
        <end position="64"/>
    </location>
</feature>
<dbReference type="InterPro" id="IPR052202">
    <property type="entry name" value="Yeast_MetPath_Reg"/>
</dbReference>
<keyword evidence="5" id="KW-0238">DNA-binding</keyword>
<dbReference type="RefSeq" id="XP_033380324.1">
    <property type="nucleotide sequence ID" value="XM_033532284.1"/>
</dbReference>
<dbReference type="CDD" id="cd12148">
    <property type="entry name" value="fungal_TF_MHR"/>
    <property type="match status" value="1"/>
</dbReference>
<evidence type="ECO:0000256" key="4">
    <source>
        <dbReference type="ARBA" id="ARBA00023015"/>
    </source>
</evidence>
<keyword evidence="11" id="KW-1185">Reference proteome</keyword>